<evidence type="ECO:0000313" key="1">
    <source>
        <dbReference type="EMBL" id="OUP70593.1"/>
    </source>
</evidence>
<sequence length="627" mass="69967">MILLQSINLFDYYGISFPMLIAANDDEAQEVIHCATSGSGVRLLNSLYLEGRILKHELYSSGRFRYSVDRDSVQAKNLVKFVDFYTAYQKNKADLLKSISGTQSASETFDNLSGLDEIDSSSSLDSLEMMDTGGGLEDLLAEEADGLDSIDSLDSLNSFETGTALDGLDCLSVDVEHVGVVGTLDSIIADDEAEDVNDRLIAELSVDAAFDRSVTDCDYQRVIRSIANWIPKEFKTLRDLNTSAGDSEDFENIVEIANNLRNSIEKLKVEGGPLAELRISTLQADLDAKEEIISKNKNRFEYFDDNLRKVIDCEMKNIPTRLSKLCTSVSGQLLSMSDLEYSILSKFHECCTSQVNGTNRMDWILGILRSALKAGTNGIRRYLNVEYSVLTSKETRAQLIIFNKRYKEMIRNYSGPDLLRVLDESIQDCGTLLGGDVSGNTINLKHLFLDAPASGESGEKPSLRGESGLNTAVNKIMSTPALLNKMQLCREPVSKALLREMLELFVQSAQIIEIASSEEIFASIYKIWHFIHKNSVDSIFIRFGIFDSVHLETRRKLHSTFGISGFYISSAKFFVEACRVGVNVSAGKEIVIDKNKRKNLYANIKVLNRYLISSKMMHSRAFSIVEF</sequence>
<proteinExistence type="predicted"/>
<accession>A0A1Y4N7N2</accession>
<dbReference type="AlphaFoldDB" id="A0A1Y4N7N2"/>
<evidence type="ECO:0000313" key="2">
    <source>
        <dbReference type="Proteomes" id="UP000196386"/>
    </source>
</evidence>
<reference evidence="2" key="1">
    <citation type="submission" date="2017-04" db="EMBL/GenBank/DDBJ databases">
        <title>Function of individual gut microbiota members based on whole genome sequencing of pure cultures obtained from chicken caecum.</title>
        <authorList>
            <person name="Medvecky M."/>
            <person name="Cejkova D."/>
            <person name="Polansky O."/>
            <person name="Karasova D."/>
            <person name="Kubasova T."/>
            <person name="Cizek A."/>
            <person name="Rychlik I."/>
        </authorList>
    </citation>
    <scope>NUCLEOTIDE SEQUENCE [LARGE SCALE GENOMIC DNA]</scope>
    <source>
        <strain evidence="2">An175</strain>
    </source>
</reference>
<dbReference type="EMBL" id="NFKP01000003">
    <property type="protein sequence ID" value="OUP70593.1"/>
    <property type="molecule type" value="Genomic_DNA"/>
</dbReference>
<protein>
    <submittedName>
        <fullName evidence="1">Uncharacterized protein</fullName>
    </submittedName>
</protein>
<gene>
    <name evidence="1" type="ORF">B5F11_03905</name>
</gene>
<dbReference type="RefSeq" id="WP_087299699.1">
    <property type="nucleotide sequence ID" value="NZ_NFKP01000003.1"/>
</dbReference>
<name>A0A1Y4N7N2_9FIRM</name>
<organism evidence="1 2">
    <name type="scientific">Anaerotruncus colihominis</name>
    <dbReference type="NCBI Taxonomy" id="169435"/>
    <lineage>
        <taxon>Bacteria</taxon>
        <taxon>Bacillati</taxon>
        <taxon>Bacillota</taxon>
        <taxon>Clostridia</taxon>
        <taxon>Eubacteriales</taxon>
        <taxon>Oscillospiraceae</taxon>
        <taxon>Anaerotruncus</taxon>
    </lineage>
</organism>
<comment type="caution">
    <text evidence="1">The sequence shown here is derived from an EMBL/GenBank/DDBJ whole genome shotgun (WGS) entry which is preliminary data.</text>
</comment>
<dbReference type="Proteomes" id="UP000196386">
    <property type="component" value="Unassembled WGS sequence"/>
</dbReference>